<dbReference type="InterPro" id="IPR039189">
    <property type="entry name" value="Fcp1"/>
</dbReference>
<dbReference type="PROSITE" id="PS50172">
    <property type="entry name" value="BRCT"/>
    <property type="match status" value="1"/>
</dbReference>
<name>A0A9C7PXD5_9RHOD</name>
<dbReference type="EMBL" id="BQMJ01000022">
    <property type="protein sequence ID" value="GJQ11247.1"/>
    <property type="molecule type" value="Genomic_DNA"/>
</dbReference>
<dbReference type="Pfam" id="PF03031">
    <property type="entry name" value="NIF"/>
    <property type="match status" value="1"/>
</dbReference>
<comment type="caution">
    <text evidence="10">The sequence shown here is derived from an EMBL/GenBank/DDBJ whole genome shotgun (WGS) entry which is preliminary data.</text>
</comment>
<evidence type="ECO:0000259" key="9">
    <source>
        <dbReference type="PROSITE" id="PS50969"/>
    </source>
</evidence>
<accession>A0A9C7PXD5</accession>
<dbReference type="CDD" id="cd17729">
    <property type="entry name" value="BRCT_CTDP1"/>
    <property type="match status" value="1"/>
</dbReference>
<evidence type="ECO:0000313" key="10">
    <source>
        <dbReference type="EMBL" id="GJQ11247.1"/>
    </source>
</evidence>
<evidence type="ECO:0000256" key="5">
    <source>
        <dbReference type="ARBA" id="ARBA00048336"/>
    </source>
</evidence>
<dbReference type="GO" id="GO:0005634">
    <property type="term" value="C:nucleus"/>
    <property type="evidence" value="ECO:0007669"/>
    <property type="project" value="UniProtKB-SubCell"/>
</dbReference>
<dbReference type="Gene3D" id="3.40.50.1000">
    <property type="entry name" value="HAD superfamily/HAD-like"/>
    <property type="match status" value="1"/>
</dbReference>
<dbReference type="GO" id="GO:0008420">
    <property type="term" value="F:RNA polymerase II CTD heptapeptide repeat phosphatase activity"/>
    <property type="evidence" value="ECO:0007669"/>
    <property type="project" value="UniProtKB-UniRule"/>
</dbReference>
<dbReference type="SMART" id="SM00577">
    <property type="entry name" value="CPDc"/>
    <property type="match status" value="1"/>
</dbReference>
<keyword evidence="11" id="KW-1185">Reference proteome</keyword>
<feature type="domain" description="FCP1 homology" evidence="9">
    <location>
        <begin position="228"/>
        <end position="420"/>
    </location>
</feature>
<dbReference type="OrthoDB" id="5943at2759"/>
<comment type="function">
    <text evidence="6">This promotes the activity of RNA polymerase II.</text>
</comment>
<evidence type="ECO:0000256" key="3">
    <source>
        <dbReference type="ARBA" id="ARBA00023242"/>
    </source>
</evidence>
<dbReference type="PANTHER" id="PTHR23081:SF36">
    <property type="entry name" value="RNA POLYMERASE II SUBUNIT A C-TERMINAL DOMAIN PHOSPHATASE"/>
    <property type="match status" value="1"/>
</dbReference>
<dbReference type="SUPFAM" id="SSF52113">
    <property type="entry name" value="BRCT domain"/>
    <property type="match status" value="1"/>
</dbReference>
<protein>
    <recommendedName>
        <fullName evidence="6">RNA polymerase II subunit A C-terminal domain phosphatase</fullName>
        <ecNumber evidence="6">3.1.3.16</ecNumber>
    </recommendedName>
</protein>
<feature type="compositionally biased region" description="Basic and acidic residues" evidence="7">
    <location>
        <begin position="705"/>
        <end position="715"/>
    </location>
</feature>
<reference evidence="10" key="1">
    <citation type="journal article" date="2022" name="Proc. Natl. Acad. Sci. U.S.A.">
        <title>Life cycle and functional genomics of the unicellular red alga Galdieria for elucidating algal and plant evolution and industrial use.</title>
        <authorList>
            <person name="Hirooka S."/>
            <person name="Itabashi T."/>
            <person name="Ichinose T.M."/>
            <person name="Onuma R."/>
            <person name="Fujiwara T."/>
            <person name="Yamashita S."/>
            <person name="Jong L.W."/>
            <person name="Tomita R."/>
            <person name="Iwane A.H."/>
            <person name="Miyagishima S.Y."/>
        </authorList>
    </citation>
    <scope>NUCLEOTIDE SEQUENCE</scope>
    <source>
        <strain evidence="10">NBRC 102759</strain>
    </source>
</reference>
<evidence type="ECO:0000256" key="4">
    <source>
        <dbReference type="ARBA" id="ARBA00047761"/>
    </source>
</evidence>
<reference evidence="10" key="2">
    <citation type="submission" date="2022-01" db="EMBL/GenBank/DDBJ databases">
        <authorList>
            <person name="Hirooka S."/>
            <person name="Miyagishima S.Y."/>
        </authorList>
    </citation>
    <scope>NUCLEOTIDE SEQUENCE</scope>
    <source>
        <strain evidence="10">NBRC 102759</strain>
    </source>
</reference>
<dbReference type="SUPFAM" id="SSF56784">
    <property type="entry name" value="HAD-like"/>
    <property type="match status" value="1"/>
</dbReference>
<dbReference type="InterPro" id="IPR004274">
    <property type="entry name" value="FCP1_dom"/>
</dbReference>
<evidence type="ECO:0000256" key="2">
    <source>
        <dbReference type="ARBA" id="ARBA00022801"/>
    </source>
</evidence>
<dbReference type="NCBIfam" id="TIGR02250">
    <property type="entry name" value="FCP1_euk"/>
    <property type="match status" value="1"/>
</dbReference>
<evidence type="ECO:0000256" key="6">
    <source>
        <dbReference type="RuleBase" id="RU366066"/>
    </source>
</evidence>
<feature type="region of interest" description="Disordered" evidence="7">
    <location>
        <begin position="646"/>
        <end position="720"/>
    </location>
</feature>
<proteinExistence type="predicted"/>
<organism evidence="10 11">
    <name type="scientific">Galdieria partita</name>
    <dbReference type="NCBI Taxonomy" id="83374"/>
    <lineage>
        <taxon>Eukaryota</taxon>
        <taxon>Rhodophyta</taxon>
        <taxon>Bangiophyceae</taxon>
        <taxon>Galdieriales</taxon>
        <taxon>Galdieriaceae</taxon>
        <taxon>Galdieria</taxon>
    </lineage>
</organism>
<dbReference type="Pfam" id="PF12738">
    <property type="entry name" value="PTCB-BRCT"/>
    <property type="match status" value="1"/>
</dbReference>
<dbReference type="InterPro" id="IPR023214">
    <property type="entry name" value="HAD_sf"/>
</dbReference>
<dbReference type="Proteomes" id="UP001061958">
    <property type="component" value="Unassembled WGS sequence"/>
</dbReference>
<keyword evidence="2 6" id="KW-0378">Hydrolase</keyword>
<comment type="subcellular location">
    <subcellularLocation>
        <location evidence="1 6">Nucleus</location>
    </subcellularLocation>
</comment>
<evidence type="ECO:0000313" key="11">
    <source>
        <dbReference type="Proteomes" id="UP001061958"/>
    </source>
</evidence>
<dbReference type="InterPro" id="IPR001357">
    <property type="entry name" value="BRCT_dom"/>
</dbReference>
<sequence>MGLCSCLFPITKRYSSSGDKYLLESWLVKIGDQLKPLQVVAVVQGPLEMGKAWKDNPEPQLRTKPLCIQTEKNETLELFNLAGSNLDSPVVPKQYLATDTNRTNTATRVIGQQNANYWGLRTTEKLVGKVTSLFVDENNVMEPKQVVLSVDICDHKVQFNGNCAICGLEMDIYSASPIIDSPRELSVTRTDSTLGSKHHLNPAYTHPQLRVSRNELEMVEGENTIRLLRRRKLSLVLDLDNTLIHATLVSHFPQEWYQYKHEILQQAVEKELENNVPMIEDIHELDLDGSISLVKLRPNVRRFLENIHQRYELHIYTMGSRSYADAIATLLDPSGNLFQRRIVSRDDFVEGMMNRKSLRRIFPCDDSMVVIVDDREDVWLDHDQAEMVPNLIRARPYLFFVQDALEHANNHHLLDSMVSNIRASSENEMCVTKENFANISTCRLACLSWKENLESGYYSPYLPWIQKAVENDENYLGRLEQLLIQIHERFFEGLEQCQHASLTGDSNHVKLPISDVKLILAEMRHRVLRNCYLTFTGIFRLEESPEVSTVWRLAQEFGAICSKQVTSETTHLIVDSQRGLHTGKTKYAAQRGDIFLVTLEWLETSMQFYLRASELQFALFSQSLSHSYGSDLEKYRKSIEKRHEQFMQNGRYRHSLPKSPSKPSAKRRKMEYSSSEEDMTSTWNESSSQNNETKSRQPDNQTSPHHKEHEEHLELEWTASDLASELERELMNDPFCLSGGSESS</sequence>
<dbReference type="PANTHER" id="PTHR23081">
    <property type="entry name" value="RNA POLYMERASE II CTD PHOSPHATASE"/>
    <property type="match status" value="1"/>
</dbReference>
<evidence type="ECO:0000259" key="8">
    <source>
        <dbReference type="PROSITE" id="PS50172"/>
    </source>
</evidence>
<dbReference type="Gene3D" id="3.40.50.10190">
    <property type="entry name" value="BRCT domain"/>
    <property type="match status" value="1"/>
</dbReference>
<dbReference type="EC" id="3.1.3.16" evidence="6"/>
<gene>
    <name evidence="10" type="ORF">GpartN1_g3038.t1</name>
</gene>
<evidence type="ECO:0000256" key="1">
    <source>
        <dbReference type="ARBA" id="ARBA00004123"/>
    </source>
</evidence>
<evidence type="ECO:0000256" key="7">
    <source>
        <dbReference type="SAM" id="MobiDB-lite"/>
    </source>
</evidence>
<feature type="domain" description="BRCT" evidence="8">
    <location>
        <begin position="523"/>
        <end position="619"/>
    </location>
</feature>
<dbReference type="InterPro" id="IPR011947">
    <property type="entry name" value="FCP1_euk"/>
</dbReference>
<dbReference type="PROSITE" id="PS50969">
    <property type="entry name" value="FCP1"/>
    <property type="match status" value="1"/>
</dbReference>
<feature type="compositionally biased region" description="Polar residues" evidence="7">
    <location>
        <begin position="680"/>
        <end position="703"/>
    </location>
</feature>
<dbReference type="Gene3D" id="1.10.287.10">
    <property type="entry name" value="S15/NS1, RNA-binding"/>
    <property type="match status" value="1"/>
</dbReference>
<comment type="catalytic activity">
    <reaction evidence="4 6">
        <text>O-phospho-L-seryl-[protein] + H2O = L-seryl-[protein] + phosphate</text>
        <dbReference type="Rhea" id="RHEA:20629"/>
        <dbReference type="Rhea" id="RHEA-COMP:9863"/>
        <dbReference type="Rhea" id="RHEA-COMP:11604"/>
        <dbReference type="ChEBI" id="CHEBI:15377"/>
        <dbReference type="ChEBI" id="CHEBI:29999"/>
        <dbReference type="ChEBI" id="CHEBI:43474"/>
        <dbReference type="ChEBI" id="CHEBI:83421"/>
        <dbReference type="EC" id="3.1.3.16"/>
    </reaction>
</comment>
<dbReference type="CDD" id="cd07521">
    <property type="entry name" value="HAD_FCP1-like"/>
    <property type="match status" value="1"/>
</dbReference>
<dbReference type="InterPro" id="IPR036412">
    <property type="entry name" value="HAD-like_sf"/>
</dbReference>
<dbReference type="InterPro" id="IPR036420">
    <property type="entry name" value="BRCT_dom_sf"/>
</dbReference>
<keyword evidence="3 6" id="KW-0539">Nucleus</keyword>
<dbReference type="AlphaFoldDB" id="A0A9C7PXD5"/>
<comment type="catalytic activity">
    <reaction evidence="5 6">
        <text>O-phospho-L-threonyl-[protein] + H2O = L-threonyl-[protein] + phosphate</text>
        <dbReference type="Rhea" id="RHEA:47004"/>
        <dbReference type="Rhea" id="RHEA-COMP:11060"/>
        <dbReference type="Rhea" id="RHEA-COMP:11605"/>
        <dbReference type="ChEBI" id="CHEBI:15377"/>
        <dbReference type="ChEBI" id="CHEBI:30013"/>
        <dbReference type="ChEBI" id="CHEBI:43474"/>
        <dbReference type="ChEBI" id="CHEBI:61977"/>
        <dbReference type="EC" id="3.1.3.16"/>
    </reaction>
</comment>